<dbReference type="InterPro" id="IPR013096">
    <property type="entry name" value="Cupin_2"/>
</dbReference>
<proteinExistence type="predicted"/>
<dbReference type="InterPro" id="IPR053146">
    <property type="entry name" value="QDO-like"/>
</dbReference>
<accession>A0A9E2W482</accession>
<dbReference type="EMBL" id="JAHSPG010000003">
    <property type="protein sequence ID" value="MBV4357153.1"/>
    <property type="molecule type" value="Genomic_DNA"/>
</dbReference>
<protein>
    <submittedName>
        <fullName evidence="2">Cupin domain-containing protein</fullName>
    </submittedName>
</protein>
<gene>
    <name evidence="2" type="ORF">KTO63_08355</name>
</gene>
<dbReference type="AlphaFoldDB" id="A0A9E2W482"/>
<dbReference type="Pfam" id="PF07883">
    <property type="entry name" value="Cupin_2"/>
    <property type="match status" value="1"/>
</dbReference>
<evidence type="ECO:0000259" key="1">
    <source>
        <dbReference type="Pfam" id="PF07883"/>
    </source>
</evidence>
<evidence type="ECO:0000313" key="3">
    <source>
        <dbReference type="Proteomes" id="UP000812270"/>
    </source>
</evidence>
<feature type="domain" description="Cupin type-2" evidence="1">
    <location>
        <begin position="34"/>
        <end position="97"/>
    </location>
</feature>
<dbReference type="Proteomes" id="UP000812270">
    <property type="component" value="Unassembled WGS sequence"/>
</dbReference>
<comment type="caution">
    <text evidence="2">The sequence shown here is derived from an EMBL/GenBank/DDBJ whole genome shotgun (WGS) entry which is preliminary data.</text>
</comment>
<dbReference type="RefSeq" id="WP_217790768.1">
    <property type="nucleotide sequence ID" value="NZ_JAHSPG010000003.1"/>
</dbReference>
<reference evidence="2" key="1">
    <citation type="submission" date="2021-06" db="EMBL/GenBank/DDBJ databases">
        <authorList>
            <person name="Huq M.A."/>
        </authorList>
    </citation>
    <scope>NUCLEOTIDE SEQUENCE</scope>
    <source>
        <strain evidence="2">MAH-26</strain>
    </source>
</reference>
<dbReference type="PANTHER" id="PTHR36440:SF1">
    <property type="entry name" value="PUTATIVE (AFU_ORTHOLOGUE AFUA_8G07350)-RELATED"/>
    <property type="match status" value="1"/>
</dbReference>
<sequence>MAYRGKIIRNEVTGQSIRFVITSGDSKGELLEMVTTYAPHSTPPAPHYHPEQHEEFSVLEGELTVKLDGSIIVLRKGQSIDIPKNSNHSMWNASAAKTIVSWRVTPALNTEYFLETATGLANDGKVNTNGRPGLLQVALLANRHRGEFRLSKPSFIVQRILFSILSPVALLAGKKASYPEYIN</sequence>
<name>A0A9E2W482_9BACT</name>
<organism evidence="2 3">
    <name type="scientific">Pinibacter aurantiacus</name>
    <dbReference type="NCBI Taxonomy" id="2851599"/>
    <lineage>
        <taxon>Bacteria</taxon>
        <taxon>Pseudomonadati</taxon>
        <taxon>Bacteroidota</taxon>
        <taxon>Chitinophagia</taxon>
        <taxon>Chitinophagales</taxon>
        <taxon>Chitinophagaceae</taxon>
        <taxon>Pinibacter</taxon>
    </lineage>
</organism>
<dbReference type="PANTHER" id="PTHR36440">
    <property type="entry name" value="PUTATIVE (AFU_ORTHOLOGUE AFUA_8G07350)-RELATED"/>
    <property type="match status" value="1"/>
</dbReference>
<evidence type="ECO:0000313" key="2">
    <source>
        <dbReference type="EMBL" id="MBV4357153.1"/>
    </source>
</evidence>
<keyword evidence="3" id="KW-1185">Reference proteome</keyword>